<comment type="catalytic activity">
    <reaction evidence="12 13">
        <text>L-threonine + hydrogencarbonate + ATP = L-threonylcarbamoyladenylate + diphosphate + H2O</text>
        <dbReference type="Rhea" id="RHEA:36407"/>
        <dbReference type="ChEBI" id="CHEBI:15377"/>
        <dbReference type="ChEBI" id="CHEBI:17544"/>
        <dbReference type="ChEBI" id="CHEBI:30616"/>
        <dbReference type="ChEBI" id="CHEBI:33019"/>
        <dbReference type="ChEBI" id="CHEBI:57926"/>
        <dbReference type="ChEBI" id="CHEBI:73682"/>
        <dbReference type="EC" id="2.7.7.87"/>
    </reaction>
</comment>
<dbReference type="EC" id="2.7.7.87" evidence="3 13"/>
<dbReference type="PROSITE" id="PS51163">
    <property type="entry name" value="YRDC"/>
    <property type="match status" value="1"/>
</dbReference>
<dbReference type="PANTHER" id="PTHR17490">
    <property type="entry name" value="SUA5"/>
    <property type="match status" value="1"/>
</dbReference>
<keyword evidence="6 13" id="KW-0808">Transferase</keyword>
<dbReference type="Proteomes" id="UP000713904">
    <property type="component" value="Unassembled WGS sequence"/>
</dbReference>
<comment type="similarity">
    <text evidence="2 13">Belongs to the SUA5 family.</text>
</comment>
<dbReference type="InterPro" id="IPR005145">
    <property type="entry name" value="Sua5_C"/>
</dbReference>
<dbReference type="InterPro" id="IPR038385">
    <property type="entry name" value="Sua5/YwlC_C"/>
</dbReference>
<evidence type="ECO:0000256" key="12">
    <source>
        <dbReference type="ARBA" id="ARBA00048366"/>
    </source>
</evidence>
<keyword evidence="16" id="KW-1185">Reference proteome</keyword>
<organism evidence="15 16">
    <name type="scientific">Peptostreptococcus canis</name>
    <dbReference type="NCBI Taxonomy" id="1159213"/>
    <lineage>
        <taxon>Bacteria</taxon>
        <taxon>Bacillati</taxon>
        <taxon>Bacillota</taxon>
        <taxon>Clostridia</taxon>
        <taxon>Peptostreptococcales</taxon>
        <taxon>Peptostreptococcaceae</taxon>
        <taxon>Peptostreptococcus</taxon>
    </lineage>
</organism>
<comment type="caution">
    <text evidence="15">The sequence shown here is derived from an EMBL/GenBank/DDBJ whole genome shotgun (WGS) entry which is preliminary data.</text>
</comment>
<dbReference type="SUPFAM" id="SSF55821">
    <property type="entry name" value="YrdC/RibB"/>
    <property type="match status" value="1"/>
</dbReference>
<evidence type="ECO:0000313" key="16">
    <source>
        <dbReference type="Proteomes" id="UP000713904"/>
    </source>
</evidence>
<dbReference type="Gene3D" id="3.40.50.11030">
    <property type="entry name" value="Threonylcarbamoyl-AMP synthase, C-terminal domain"/>
    <property type="match status" value="1"/>
</dbReference>
<name>A0ABR6TLP2_9FIRM</name>
<keyword evidence="5 13" id="KW-0963">Cytoplasm</keyword>
<dbReference type="Pfam" id="PF01300">
    <property type="entry name" value="Sua5_yciO_yrdC"/>
    <property type="match status" value="1"/>
</dbReference>
<sequence length="353" mass="38287">MKTIVKTIDPDNIDYKIIDEFGKMLSDGKTVIFPTETVYGLGANALNEDAASKIYTAKGRPSDNPLLVHVSEISQVYDIVEFVEDRAKLLMEKFWPGPLTIIFKKKPIIPDRTSGGLDTVAIRMPSDKVARKLISSAGVPIAAPSANISGRPSPTKAEHIISDMDGRVDGILIGGACNFGVESTIIDLSGDTPLVLRPGSITLEMLRDVLGNVEIDPSILNKDDNINAKAPGMKYKHYSPNADIFIVNSDDKTGAGTKKVADKINSLVNDNSKKGLKSAVLCLNKNKPLYNAIVYGLGETYEDVARNLFDVLIELDKDNIDIAYSESFEEVGVGVAIMNRLKKSAGYKIILAD</sequence>
<evidence type="ECO:0000256" key="3">
    <source>
        <dbReference type="ARBA" id="ARBA00012584"/>
    </source>
</evidence>
<dbReference type="EMBL" id="JABGBW010000004">
    <property type="protein sequence ID" value="MBC2576319.1"/>
    <property type="molecule type" value="Genomic_DNA"/>
</dbReference>
<evidence type="ECO:0000256" key="11">
    <source>
        <dbReference type="ARBA" id="ARBA00029774"/>
    </source>
</evidence>
<evidence type="ECO:0000256" key="7">
    <source>
        <dbReference type="ARBA" id="ARBA00022694"/>
    </source>
</evidence>
<evidence type="ECO:0000256" key="6">
    <source>
        <dbReference type="ARBA" id="ARBA00022679"/>
    </source>
</evidence>
<dbReference type="InterPro" id="IPR050156">
    <property type="entry name" value="TC-AMP_synthase_SUA5"/>
</dbReference>
<evidence type="ECO:0000256" key="4">
    <source>
        <dbReference type="ARBA" id="ARBA00015492"/>
    </source>
</evidence>
<evidence type="ECO:0000256" key="2">
    <source>
        <dbReference type="ARBA" id="ARBA00007663"/>
    </source>
</evidence>
<dbReference type="InterPro" id="IPR010923">
    <property type="entry name" value="T(6)A37_SUA5"/>
</dbReference>
<evidence type="ECO:0000259" key="14">
    <source>
        <dbReference type="PROSITE" id="PS51163"/>
    </source>
</evidence>
<keyword evidence="10 13" id="KW-0067">ATP-binding</keyword>
<reference evidence="15 16" key="1">
    <citation type="submission" date="2020-05" db="EMBL/GenBank/DDBJ databases">
        <title>Draft genome of xy-202 and genomic insight in genome of the genus Peptostreptococcus.</title>
        <authorList>
            <person name="Zhang Z."/>
        </authorList>
    </citation>
    <scope>NUCLEOTIDE SEQUENCE [LARGE SCALE GENOMIC DNA]</scope>
    <source>
        <strain evidence="15 16">DSM 27025</strain>
    </source>
</reference>
<evidence type="ECO:0000256" key="13">
    <source>
        <dbReference type="PIRNR" id="PIRNR004930"/>
    </source>
</evidence>
<keyword evidence="7 13" id="KW-0819">tRNA processing</keyword>
<keyword evidence="8 13" id="KW-0548">Nucleotidyltransferase</keyword>
<feature type="domain" description="YrdC-like" evidence="14">
    <location>
        <begin position="15"/>
        <end position="201"/>
    </location>
</feature>
<dbReference type="RefSeq" id="WP_185624346.1">
    <property type="nucleotide sequence ID" value="NZ_JABGBW010000004.1"/>
</dbReference>
<dbReference type="InterPro" id="IPR017945">
    <property type="entry name" value="DHBP_synth_RibB-like_a/b_dom"/>
</dbReference>
<evidence type="ECO:0000256" key="8">
    <source>
        <dbReference type="ARBA" id="ARBA00022695"/>
    </source>
</evidence>
<evidence type="ECO:0000256" key="5">
    <source>
        <dbReference type="ARBA" id="ARBA00022490"/>
    </source>
</evidence>
<dbReference type="NCBIfam" id="TIGR00057">
    <property type="entry name" value="L-threonylcarbamoyladenylate synthase"/>
    <property type="match status" value="1"/>
</dbReference>
<proteinExistence type="inferred from homology"/>
<evidence type="ECO:0000256" key="10">
    <source>
        <dbReference type="ARBA" id="ARBA00022840"/>
    </source>
</evidence>
<comment type="function">
    <text evidence="13">Required for the formation of a threonylcarbamoyl group on adenosine at position 37 (t(6)A37) in tRNAs that read codons beginning with adenine.</text>
</comment>
<gene>
    <name evidence="15" type="ORF">HLB29_06435</name>
</gene>
<accession>A0ABR6TLP2</accession>
<evidence type="ECO:0000313" key="15">
    <source>
        <dbReference type="EMBL" id="MBC2576319.1"/>
    </source>
</evidence>
<dbReference type="PIRSF" id="PIRSF004930">
    <property type="entry name" value="Tln_factor_SUA5"/>
    <property type="match status" value="1"/>
</dbReference>
<dbReference type="Pfam" id="PF03481">
    <property type="entry name" value="Sua5_C"/>
    <property type="match status" value="1"/>
</dbReference>
<evidence type="ECO:0000256" key="9">
    <source>
        <dbReference type="ARBA" id="ARBA00022741"/>
    </source>
</evidence>
<keyword evidence="9 13" id="KW-0547">Nucleotide-binding</keyword>
<evidence type="ECO:0000256" key="1">
    <source>
        <dbReference type="ARBA" id="ARBA00004496"/>
    </source>
</evidence>
<comment type="subcellular location">
    <subcellularLocation>
        <location evidence="1 13">Cytoplasm</location>
    </subcellularLocation>
</comment>
<dbReference type="PANTHER" id="PTHR17490:SF16">
    <property type="entry name" value="THREONYLCARBAMOYL-AMP SYNTHASE"/>
    <property type="match status" value="1"/>
</dbReference>
<dbReference type="InterPro" id="IPR006070">
    <property type="entry name" value="Sua5-like_dom"/>
</dbReference>
<protein>
    <recommendedName>
        <fullName evidence="4 13">Threonylcarbamoyl-AMP synthase</fullName>
        <shortName evidence="13">TC-AMP synthase</shortName>
        <ecNumber evidence="3 13">2.7.7.87</ecNumber>
    </recommendedName>
    <alternativeName>
        <fullName evidence="11 13">L-threonylcarbamoyladenylate synthase</fullName>
    </alternativeName>
</protein>
<dbReference type="Gene3D" id="3.90.870.10">
    <property type="entry name" value="DHBP synthase"/>
    <property type="match status" value="1"/>
</dbReference>